<dbReference type="EMBL" id="CP051685">
    <property type="protein sequence ID" value="QJE00940.1"/>
    <property type="molecule type" value="Genomic_DNA"/>
</dbReference>
<feature type="domain" description="Flagellar assembly protein FliH/Type III secretion system HrpE" evidence="10">
    <location>
        <begin position="113"/>
        <end position="238"/>
    </location>
</feature>
<evidence type="ECO:0000256" key="2">
    <source>
        <dbReference type="ARBA" id="ARBA00004496"/>
    </source>
</evidence>
<keyword evidence="11" id="KW-0969">Cilium</keyword>
<comment type="subcellular location">
    <subcellularLocation>
        <location evidence="2">Cytoplasm</location>
    </subcellularLocation>
</comment>
<keyword evidence="5" id="KW-0813">Transport</keyword>
<name>A0A7Z2ZT76_9BURK</name>
<proteinExistence type="inferred from homology"/>
<dbReference type="PANTHER" id="PTHR34982:SF1">
    <property type="entry name" value="FLAGELLAR ASSEMBLY PROTEIN FLIH"/>
    <property type="match status" value="1"/>
</dbReference>
<dbReference type="GO" id="GO:0009288">
    <property type="term" value="C:bacterial-type flagellum"/>
    <property type="evidence" value="ECO:0007669"/>
    <property type="project" value="InterPro"/>
</dbReference>
<dbReference type="InterPro" id="IPR000563">
    <property type="entry name" value="Flag_FliH"/>
</dbReference>
<gene>
    <name evidence="11" type="ORF">HH212_13650</name>
</gene>
<evidence type="ECO:0000256" key="4">
    <source>
        <dbReference type="ARBA" id="ARBA00016507"/>
    </source>
</evidence>
<dbReference type="PRINTS" id="PR01003">
    <property type="entry name" value="FLGFLIH"/>
</dbReference>
<evidence type="ECO:0000313" key="11">
    <source>
        <dbReference type="EMBL" id="QJE00940.1"/>
    </source>
</evidence>
<dbReference type="KEGG" id="mfy:HH212_13650"/>
<sequence length="250" mass="26823">MAIPKELQSAYQRWEMTSFGDERPSTLAQRAAAREAEARDAQAAMAAAQAARAASLAPPAPAVVLPTIEEIEAIREAARQEGYAEGHAEGVQAGHASGYEDGLAQGRAESARELTHLQELATRFGDAVTAADEAIAADVLELAVQLARGMVRIAFEVRPELIIPVVREAVDYLPTLQQPALLTLHPEDALVVQSGIGQELEKSGWRIVEDETLARGGCRVDTASNQIDAQIASRWQRLANALGSDLEWLA</sequence>
<keyword evidence="11" id="KW-0966">Cell projection</keyword>
<dbReference type="GO" id="GO:0003774">
    <property type="term" value="F:cytoskeletal motor activity"/>
    <property type="evidence" value="ECO:0007669"/>
    <property type="project" value="InterPro"/>
</dbReference>
<evidence type="ECO:0000256" key="6">
    <source>
        <dbReference type="ARBA" id="ARBA00022490"/>
    </source>
</evidence>
<keyword evidence="11" id="KW-0282">Flagellum</keyword>
<dbReference type="GO" id="GO:0015031">
    <property type="term" value="P:protein transport"/>
    <property type="evidence" value="ECO:0007669"/>
    <property type="project" value="UniProtKB-KW"/>
</dbReference>
<keyword evidence="7" id="KW-1005">Bacterial flagellum biogenesis</keyword>
<evidence type="ECO:0000256" key="9">
    <source>
        <dbReference type="ARBA" id="ARBA00023225"/>
    </source>
</evidence>
<evidence type="ECO:0000256" key="3">
    <source>
        <dbReference type="ARBA" id="ARBA00006602"/>
    </source>
</evidence>
<dbReference type="GO" id="GO:0005829">
    <property type="term" value="C:cytosol"/>
    <property type="evidence" value="ECO:0007669"/>
    <property type="project" value="TreeGrafter"/>
</dbReference>
<dbReference type="PANTHER" id="PTHR34982">
    <property type="entry name" value="YOP PROTEINS TRANSLOCATION PROTEIN L"/>
    <property type="match status" value="1"/>
</dbReference>
<dbReference type="GO" id="GO:0044781">
    <property type="term" value="P:bacterial-type flagellum organization"/>
    <property type="evidence" value="ECO:0007669"/>
    <property type="project" value="UniProtKB-KW"/>
</dbReference>
<dbReference type="InterPro" id="IPR018035">
    <property type="entry name" value="Flagellar_FliH/T3SS_HrpE"/>
</dbReference>
<comment type="similarity">
    <text evidence="3">Belongs to the FliH family.</text>
</comment>
<organism evidence="11 12">
    <name type="scientific">Massilia forsythiae</name>
    <dbReference type="NCBI Taxonomy" id="2728020"/>
    <lineage>
        <taxon>Bacteria</taxon>
        <taxon>Pseudomonadati</taxon>
        <taxon>Pseudomonadota</taxon>
        <taxon>Betaproteobacteria</taxon>
        <taxon>Burkholderiales</taxon>
        <taxon>Oxalobacteraceae</taxon>
        <taxon>Telluria group</taxon>
        <taxon>Massilia</taxon>
    </lineage>
</organism>
<keyword evidence="12" id="KW-1185">Reference proteome</keyword>
<keyword evidence="8" id="KW-0653">Protein transport</keyword>
<dbReference type="Proteomes" id="UP000502415">
    <property type="component" value="Chromosome"/>
</dbReference>
<keyword evidence="9" id="KW-1006">Bacterial flagellum protein export</keyword>
<dbReference type="AlphaFoldDB" id="A0A7Z2ZT76"/>
<evidence type="ECO:0000256" key="1">
    <source>
        <dbReference type="ARBA" id="ARBA00003041"/>
    </source>
</evidence>
<comment type="function">
    <text evidence="1">Needed for flagellar regrowth and assembly.</text>
</comment>
<evidence type="ECO:0000256" key="7">
    <source>
        <dbReference type="ARBA" id="ARBA00022795"/>
    </source>
</evidence>
<reference evidence="11 12" key="1">
    <citation type="submission" date="2020-04" db="EMBL/GenBank/DDBJ databases">
        <title>Genome sequencing of novel species.</title>
        <authorList>
            <person name="Heo J."/>
            <person name="Kim S.-J."/>
            <person name="Kim J.-S."/>
            <person name="Hong S.-B."/>
            <person name="Kwon S.-W."/>
        </authorList>
    </citation>
    <scope>NUCLEOTIDE SEQUENCE [LARGE SCALE GENOMIC DNA]</scope>
    <source>
        <strain evidence="11 12">GN2-R2</strain>
    </source>
</reference>
<dbReference type="Pfam" id="PF02108">
    <property type="entry name" value="FliH"/>
    <property type="match status" value="1"/>
</dbReference>
<evidence type="ECO:0000313" key="12">
    <source>
        <dbReference type="Proteomes" id="UP000502415"/>
    </source>
</evidence>
<evidence type="ECO:0000256" key="5">
    <source>
        <dbReference type="ARBA" id="ARBA00022448"/>
    </source>
</evidence>
<dbReference type="RefSeq" id="WP_170202970.1">
    <property type="nucleotide sequence ID" value="NZ_CP051685.1"/>
</dbReference>
<keyword evidence="6" id="KW-0963">Cytoplasm</keyword>
<evidence type="ECO:0000256" key="8">
    <source>
        <dbReference type="ARBA" id="ARBA00022927"/>
    </source>
</evidence>
<dbReference type="InterPro" id="IPR051472">
    <property type="entry name" value="T3SS_Stator/FliH"/>
</dbReference>
<accession>A0A7Z2ZT76</accession>
<protein>
    <recommendedName>
        <fullName evidence="4">Flagellar assembly protein FliH</fullName>
    </recommendedName>
</protein>
<evidence type="ECO:0000259" key="10">
    <source>
        <dbReference type="Pfam" id="PF02108"/>
    </source>
</evidence>
<dbReference type="GO" id="GO:0071973">
    <property type="term" value="P:bacterial-type flagellum-dependent cell motility"/>
    <property type="evidence" value="ECO:0007669"/>
    <property type="project" value="InterPro"/>
</dbReference>